<dbReference type="InterPro" id="IPR044661">
    <property type="entry name" value="MED15a/b/c-like"/>
</dbReference>
<dbReference type="Pfam" id="PF21539">
    <property type="entry name" value="Med15_C"/>
    <property type="match status" value="1"/>
</dbReference>
<proteinExistence type="predicted"/>
<gene>
    <name evidence="8" type="ORF">L195_g002161</name>
</gene>
<keyword evidence="2" id="KW-0805">Transcription regulation</keyword>
<evidence type="ECO:0000256" key="2">
    <source>
        <dbReference type="ARBA" id="ARBA00023015"/>
    </source>
</evidence>
<comment type="caution">
    <text evidence="8">The sequence shown here is derived from an EMBL/GenBank/DDBJ whole genome shotgun (WGS) entry which is preliminary data.</text>
</comment>
<dbReference type="Proteomes" id="UP000236291">
    <property type="component" value="Unassembled WGS sequence"/>
</dbReference>
<keyword evidence="4" id="KW-0539">Nucleus</keyword>
<dbReference type="STRING" id="57577.A0A2K3NRP4"/>
<dbReference type="PANTHER" id="PTHR33137:SF45">
    <property type="entry name" value="OF RNA POLYMERASE II TRANSCRIPTION SUBUNIT 15A, PUTATIVE-RELATED"/>
    <property type="match status" value="1"/>
</dbReference>
<feature type="compositionally biased region" description="Polar residues" evidence="5">
    <location>
        <begin position="354"/>
        <end position="372"/>
    </location>
</feature>
<feature type="region of interest" description="Disordered" evidence="5">
    <location>
        <begin position="109"/>
        <end position="133"/>
    </location>
</feature>
<feature type="compositionally biased region" description="Polar residues" evidence="5">
    <location>
        <begin position="109"/>
        <end position="129"/>
    </location>
</feature>
<feature type="compositionally biased region" description="Polar residues" evidence="5">
    <location>
        <begin position="746"/>
        <end position="797"/>
    </location>
</feature>
<reference evidence="8 9" key="1">
    <citation type="journal article" date="2014" name="Am. J. Bot.">
        <title>Genome assembly and annotation for red clover (Trifolium pratense; Fabaceae).</title>
        <authorList>
            <person name="Istvanek J."/>
            <person name="Jaros M."/>
            <person name="Krenek A."/>
            <person name="Repkova J."/>
        </authorList>
    </citation>
    <scope>NUCLEOTIDE SEQUENCE [LARGE SCALE GENOMIC DNA]</scope>
    <source>
        <strain evidence="9">cv. Tatra</strain>
        <tissue evidence="8">Young leaves</tissue>
    </source>
</reference>
<feature type="compositionally biased region" description="Low complexity" evidence="5">
    <location>
        <begin position="445"/>
        <end position="458"/>
    </location>
</feature>
<feature type="region of interest" description="Disordered" evidence="5">
    <location>
        <begin position="265"/>
        <end position="379"/>
    </location>
</feature>
<evidence type="ECO:0000313" key="9">
    <source>
        <dbReference type="Proteomes" id="UP000236291"/>
    </source>
</evidence>
<feature type="compositionally biased region" description="Low complexity" evidence="5">
    <location>
        <begin position="1117"/>
        <end position="1130"/>
    </location>
</feature>
<name>A0A2K3NRP4_TRIPR</name>
<dbReference type="InterPro" id="IPR036529">
    <property type="entry name" value="KIX_dom_sf"/>
</dbReference>
<dbReference type="FunFam" id="1.10.246.20:FF:000003">
    <property type="entry name" value="Mediator of RNA polymerase II transcription subunit 15a"/>
    <property type="match status" value="1"/>
</dbReference>
<feature type="region of interest" description="Disordered" evidence="5">
    <location>
        <begin position="870"/>
        <end position="952"/>
    </location>
</feature>
<feature type="domain" description="ARC105/Med15 mediator subunit C-terminal" evidence="7">
    <location>
        <begin position="1205"/>
        <end position="1272"/>
    </location>
</feature>
<dbReference type="SUPFAM" id="SSF47040">
    <property type="entry name" value="Kix domain of CBP (creb binding protein)"/>
    <property type="match status" value="1"/>
</dbReference>
<evidence type="ECO:0000259" key="6">
    <source>
        <dbReference type="Pfam" id="PF16987"/>
    </source>
</evidence>
<feature type="region of interest" description="Disordered" evidence="5">
    <location>
        <begin position="1102"/>
        <end position="1134"/>
    </location>
</feature>
<dbReference type="EMBL" id="ASHM01000932">
    <property type="protein sequence ID" value="PNY05706.1"/>
    <property type="molecule type" value="Genomic_DNA"/>
</dbReference>
<reference evidence="8 9" key="2">
    <citation type="journal article" date="2017" name="Front. Plant Sci.">
        <title>Gene Classification and Mining of Molecular Markers Useful in Red Clover (Trifolium pratense) Breeding.</title>
        <authorList>
            <person name="Istvanek J."/>
            <person name="Dluhosova J."/>
            <person name="Dluhos P."/>
            <person name="Patkova L."/>
            <person name="Nedelnik J."/>
            <person name="Repkova J."/>
        </authorList>
    </citation>
    <scope>NUCLEOTIDE SEQUENCE [LARGE SCALE GENOMIC DNA]</scope>
    <source>
        <strain evidence="9">cv. Tatra</strain>
        <tissue evidence="8">Young leaves</tissue>
    </source>
</reference>
<feature type="region of interest" description="Disordered" evidence="5">
    <location>
        <begin position="20"/>
        <end position="41"/>
    </location>
</feature>
<feature type="domain" description="Mediator complex subunit 15 KIX" evidence="6">
    <location>
        <begin position="35"/>
        <end position="115"/>
    </location>
</feature>
<feature type="compositionally biased region" description="Polar residues" evidence="5">
    <location>
        <begin position="679"/>
        <end position="696"/>
    </location>
</feature>
<evidence type="ECO:0000256" key="4">
    <source>
        <dbReference type="ARBA" id="ARBA00023242"/>
    </source>
</evidence>
<keyword evidence="3" id="KW-0804">Transcription</keyword>
<dbReference type="InterPro" id="IPR048386">
    <property type="entry name" value="Med15_C"/>
</dbReference>
<feature type="compositionally biased region" description="Polar residues" evidence="5">
    <location>
        <begin position="158"/>
        <end position="205"/>
    </location>
</feature>
<evidence type="ECO:0000259" key="7">
    <source>
        <dbReference type="Pfam" id="PF21539"/>
    </source>
</evidence>
<feature type="region of interest" description="Disordered" evidence="5">
    <location>
        <begin position="523"/>
        <end position="554"/>
    </location>
</feature>
<evidence type="ECO:0000256" key="3">
    <source>
        <dbReference type="ARBA" id="ARBA00023163"/>
    </source>
</evidence>
<feature type="compositionally biased region" description="Low complexity" evidence="5">
    <location>
        <begin position="265"/>
        <end position="327"/>
    </location>
</feature>
<dbReference type="Pfam" id="PF16987">
    <property type="entry name" value="KIX_2"/>
    <property type="match status" value="1"/>
</dbReference>
<feature type="compositionally biased region" description="Low complexity" evidence="5">
    <location>
        <begin position="219"/>
        <end position="236"/>
    </location>
</feature>
<evidence type="ECO:0000256" key="1">
    <source>
        <dbReference type="ARBA" id="ARBA00004123"/>
    </source>
</evidence>
<dbReference type="PANTHER" id="PTHR33137">
    <property type="entry name" value="MEDIATOR OF RNA POLYMERASE II TRANSCRIPTION SUBUNIT 15A-RELATED"/>
    <property type="match status" value="1"/>
</dbReference>
<dbReference type="Gene3D" id="1.10.246.20">
    <property type="entry name" value="Coactivator CBP, KIX domain"/>
    <property type="match status" value="1"/>
</dbReference>
<dbReference type="GO" id="GO:0005634">
    <property type="term" value="C:nucleus"/>
    <property type="evidence" value="ECO:0007669"/>
    <property type="project" value="UniProtKB-SubCell"/>
</dbReference>
<accession>A0A2K3NRP4</accession>
<feature type="compositionally biased region" description="Low complexity" evidence="5">
    <location>
        <begin position="337"/>
        <end position="353"/>
    </location>
</feature>
<feature type="region of interest" description="Disordered" evidence="5">
    <location>
        <begin position="648"/>
        <end position="696"/>
    </location>
</feature>
<feature type="region of interest" description="Disordered" evidence="5">
    <location>
        <begin position="445"/>
        <end position="510"/>
    </location>
</feature>
<feature type="region of interest" description="Disordered" evidence="5">
    <location>
        <begin position="746"/>
        <end position="802"/>
    </location>
</feature>
<feature type="compositionally biased region" description="Polar residues" evidence="5">
    <location>
        <begin position="870"/>
        <end position="930"/>
    </location>
</feature>
<protein>
    <submittedName>
        <fullName evidence="8">Mediator of RNA polymerase II transcription subunit 15a-like protein</fullName>
    </submittedName>
</protein>
<evidence type="ECO:0000313" key="8">
    <source>
        <dbReference type="EMBL" id="PNY05706.1"/>
    </source>
</evidence>
<dbReference type="GO" id="GO:0031490">
    <property type="term" value="F:chromatin DNA binding"/>
    <property type="evidence" value="ECO:0007669"/>
    <property type="project" value="InterPro"/>
</dbReference>
<comment type="subcellular location">
    <subcellularLocation>
        <location evidence="1">Nucleus</location>
    </subcellularLocation>
</comment>
<sequence>MMMMMMMMMTHFNISDLMDSNNWGPNQGTEPPGDTGDWRTQLQPDSRQRIVNKIMDTLRKHLPVSGSDGLHELRMIAQRFEDKIYTAATSQSDYLRKISMKMLTMENKSQNTTANNMQSNEGGPSNNPPDQGLVLQSQVLNQGQQQPRQQLLSQTIQNNGAPQPNFPSVSNLSQIPNQKIGQNSNTHQPGQNSASNAIGQNSNVQGMFPGSQRQMLGRQQVVPQQQQQQVVHQQQPHNPQQILYQQQLLKRKFQLTQQQQNLLQPNQLQSSQQSVMQTSSAMQPSSMMQTTLSSSLPQNQQSNNVQQSTQSRLQQHSQIIRQQQNSIAHQQQTPMTQQPNLHVQQQQQLVGPQSNTTNGQHAQMLGPQSNVDDTQKSQRLHPQQNNLMNLQQRQQQQQLLNQQNNLTNINQQSGNNVPGLQQQQLFGTESGNQGIQTSNHSAHMLQQSKVSMQQQLQQNASKLLPSQSQQSQTQASQQQLMSQIHNHPAQMQQPNPLQRDMQQKLQASGSLLQQQSVLDQQKQLYQSQRGLPETSTTSVDSTIQTAQPSGADGQEEVYQKLQTLKENYLSDINEIYQKVSLKLQQHHSIPRQSEPDQVEKIRQYKIMVERLIAFLQLPKQKITPAIKEKFGTYEKQLVSTINSVRPRRGISSLQSGQLPPTHMPSMPQSQSQVTPVQSRENQMNSQMQPSNLQGSAATIQQNNVASLHHNSMSGLATTQQNMLNTIQPSNNLDSGQGNSVNSLQQVPISSRQQNTVSTPQHTNINSLQSQGGVNVIQPNLNTHQSGSTMFQHQQEQKMLQNHQLKQQYQQRQLMQRQQQLHQPAKQQLSGQLQTHQMPQINQMNDINDMKMRQGIGVKPGVFQQHLNSGQNSAYSHQQSKQGSPFQVSSPQLFQAASPQIPQHSSPQIDQQTHLQSLTKVATPLQSSNSPFGVPTPSPPMALSPMLGDSEKPIPGVSSSNAANVGQHTGGAAAPAQSLAIGTPGISASPLLAEFSGPDAYCNTLAAASGKSTAEKPIDRLIRAVQSMSTETLTAAVNDISSVVSMSDMIAGAAPGNGSRAAVGEDLVSMTNCRLQARNFITQDGTSGIRKIKRYTSARPLNVVSSAGSKNDSTNQLSASEASQQESTATSNVKKPKAEVNHALLEEIQQINWRLIDTVVDISDENVGSTAVSAAEMAEGTVVKCSFVPVALSPTLKSQYASLQSPIQPLRLLVPPNYPNCSPIFLDKFPVKSREGNEDLSEKAKSKFSTSLRNLSHPMSLKDVAKTWDTSARGVISEYAQQFGGGTFSSKYGAWEYGTWEDILAA</sequence>
<feature type="compositionally biased region" description="Low complexity" evidence="5">
    <location>
        <begin position="466"/>
        <end position="483"/>
    </location>
</feature>
<evidence type="ECO:0000256" key="5">
    <source>
        <dbReference type="SAM" id="MobiDB-lite"/>
    </source>
</evidence>
<feature type="region of interest" description="Disordered" evidence="5">
    <location>
        <begin position="157"/>
        <end position="236"/>
    </location>
</feature>
<dbReference type="GO" id="GO:0003713">
    <property type="term" value="F:transcription coactivator activity"/>
    <property type="evidence" value="ECO:0007669"/>
    <property type="project" value="InterPro"/>
</dbReference>
<feature type="compositionally biased region" description="Polar residues" evidence="5">
    <location>
        <begin position="527"/>
        <end position="548"/>
    </location>
</feature>
<feature type="compositionally biased region" description="Low complexity" evidence="5">
    <location>
        <begin position="659"/>
        <end position="678"/>
    </location>
</feature>
<feature type="compositionally biased region" description="Polar residues" evidence="5">
    <location>
        <begin position="20"/>
        <end position="29"/>
    </location>
</feature>
<feature type="compositionally biased region" description="Polar residues" evidence="5">
    <location>
        <begin position="1102"/>
        <end position="1116"/>
    </location>
</feature>
<dbReference type="InterPro" id="IPR036546">
    <property type="entry name" value="MED15_KIX"/>
</dbReference>
<organism evidence="8 9">
    <name type="scientific">Trifolium pratense</name>
    <name type="common">Red clover</name>
    <dbReference type="NCBI Taxonomy" id="57577"/>
    <lineage>
        <taxon>Eukaryota</taxon>
        <taxon>Viridiplantae</taxon>
        <taxon>Streptophyta</taxon>
        <taxon>Embryophyta</taxon>
        <taxon>Tracheophyta</taxon>
        <taxon>Spermatophyta</taxon>
        <taxon>Magnoliopsida</taxon>
        <taxon>eudicotyledons</taxon>
        <taxon>Gunneridae</taxon>
        <taxon>Pentapetalae</taxon>
        <taxon>rosids</taxon>
        <taxon>fabids</taxon>
        <taxon>Fabales</taxon>
        <taxon>Fabaceae</taxon>
        <taxon>Papilionoideae</taxon>
        <taxon>50 kb inversion clade</taxon>
        <taxon>NPAAA clade</taxon>
        <taxon>Hologalegina</taxon>
        <taxon>IRL clade</taxon>
        <taxon>Trifolieae</taxon>
        <taxon>Trifolium</taxon>
    </lineage>
</organism>